<dbReference type="GO" id="GO:0005737">
    <property type="term" value="C:cytoplasm"/>
    <property type="evidence" value="ECO:0007669"/>
    <property type="project" value="UniProtKB-SubCell"/>
</dbReference>
<dbReference type="RefSeq" id="WP_185256389.1">
    <property type="nucleotide sequence ID" value="NZ_AP023368.1"/>
</dbReference>
<evidence type="ECO:0000256" key="1">
    <source>
        <dbReference type="ARBA" id="ARBA00022490"/>
    </source>
</evidence>
<keyword evidence="8 10" id="KW-0694">RNA-binding</keyword>
<dbReference type="GO" id="GO:0019843">
    <property type="term" value="F:rRNA binding"/>
    <property type="evidence" value="ECO:0007669"/>
    <property type="project" value="UniProtKB-KW"/>
</dbReference>
<dbReference type="Proteomes" id="UP000515703">
    <property type="component" value="Chromosome"/>
</dbReference>
<keyword evidence="14" id="KW-1185">Reference proteome</keyword>
<evidence type="ECO:0000256" key="2">
    <source>
        <dbReference type="ARBA" id="ARBA00022517"/>
    </source>
</evidence>
<keyword evidence="6 10" id="KW-0378">Hydrolase</keyword>
<accession>A0A7I8DUI4</accession>
<dbReference type="NCBIfam" id="TIGR00157">
    <property type="entry name" value="ribosome small subunit-dependent GTPase A"/>
    <property type="match status" value="1"/>
</dbReference>
<dbReference type="HAMAP" id="MF_01820">
    <property type="entry name" value="GTPase_RsgA"/>
    <property type="match status" value="1"/>
</dbReference>
<feature type="domain" description="CP-type G" evidence="12">
    <location>
        <begin position="106"/>
        <end position="265"/>
    </location>
</feature>
<dbReference type="EC" id="3.6.1.-" evidence="10"/>
<dbReference type="AlphaFoldDB" id="A0A7I8DUI4"/>
<dbReference type="InterPro" id="IPR027417">
    <property type="entry name" value="P-loop_NTPase"/>
</dbReference>
<evidence type="ECO:0000256" key="9">
    <source>
        <dbReference type="ARBA" id="ARBA00023134"/>
    </source>
</evidence>
<comment type="subcellular location">
    <subcellularLocation>
        <location evidence="10">Cytoplasm</location>
    </subcellularLocation>
</comment>
<reference evidence="13 14" key="1">
    <citation type="submission" date="2020-08" db="EMBL/GenBank/DDBJ databases">
        <title>Draft genome sequencing of an Anaerocolumna strain isolated from anoxic soil subjected to BSD treatment.</title>
        <authorList>
            <person name="Uek A."/>
            <person name="Tonouchi A."/>
        </authorList>
    </citation>
    <scope>NUCLEOTIDE SEQUENCE [LARGE SCALE GENOMIC DNA]</scope>
    <source>
        <strain evidence="13 14">CTTW</strain>
    </source>
</reference>
<evidence type="ECO:0000256" key="7">
    <source>
        <dbReference type="ARBA" id="ARBA00022833"/>
    </source>
</evidence>
<comment type="subunit">
    <text evidence="10">Monomer. Associates with 30S ribosomal subunit, binds 16S rRNA.</text>
</comment>
<evidence type="ECO:0000256" key="5">
    <source>
        <dbReference type="ARBA" id="ARBA00022741"/>
    </source>
</evidence>
<sequence>MINLKNYGYTDFFERQITEKEKELGLIPARIISIQKESYKLLSTHGENNGKLKGSVFYQDNELKTYPAVGDFVLIKANNQGEDTIYRVLERYSAFSRANPSLPTKISGASAQMVASNFDYVFVMTSLNHDFNLRRLERYLTAAWQSGGTPIIILTKADLCADYEEKLAQVEEIAPGVAVHAISCYTGFGLELLNRYLIPGKTLVFMGSSGIGKSSLVNALAGKELMKVNDIREDDSKGHHTTTYRQLFALESGALIIDTPGMRELGLWSADEGVSEVFSDIEVLISSCRFHDCHHKTEPGCAVKMALADGTLSLSRYQSYQKLEKEARYSAKKAALYERRLQNGLKTGKK</sequence>
<comment type="similarity">
    <text evidence="10">Belongs to the TRAFAC class YlqF/YawG GTPase family. RsgA subfamily.</text>
</comment>
<evidence type="ECO:0000256" key="6">
    <source>
        <dbReference type="ARBA" id="ARBA00022801"/>
    </source>
</evidence>
<dbReference type="GO" id="GO:0042274">
    <property type="term" value="P:ribosomal small subunit biogenesis"/>
    <property type="evidence" value="ECO:0007669"/>
    <property type="project" value="UniProtKB-UniRule"/>
</dbReference>
<feature type="binding site" evidence="10">
    <location>
        <position position="295"/>
    </location>
    <ligand>
        <name>Zn(2+)</name>
        <dbReference type="ChEBI" id="CHEBI:29105"/>
    </ligand>
</feature>
<dbReference type="KEGG" id="acht:bsdcttw_37860"/>
<keyword evidence="7 10" id="KW-0862">Zinc</keyword>
<proteinExistence type="inferred from homology"/>
<dbReference type="PANTHER" id="PTHR32120:SF10">
    <property type="entry name" value="SMALL RIBOSOMAL SUBUNIT BIOGENESIS GTPASE RSGA"/>
    <property type="match status" value="1"/>
</dbReference>
<dbReference type="PROSITE" id="PS50936">
    <property type="entry name" value="ENGC_GTPASE"/>
    <property type="match status" value="1"/>
</dbReference>
<evidence type="ECO:0000259" key="12">
    <source>
        <dbReference type="PROSITE" id="PS51721"/>
    </source>
</evidence>
<feature type="binding site" evidence="10">
    <location>
        <position position="293"/>
    </location>
    <ligand>
        <name>Zn(2+)</name>
        <dbReference type="ChEBI" id="CHEBI:29105"/>
    </ligand>
</feature>
<dbReference type="EMBL" id="AP023368">
    <property type="protein sequence ID" value="BCK00746.1"/>
    <property type="molecule type" value="Genomic_DNA"/>
</dbReference>
<evidence type="ECO:0000259" key="11">
    <source>
        <dbReference type="PROSITE" id="PS50936"/>
    </source>
</evidence>
<dbReference type="PANTHER" id="PTHR32120">
    <property type="entry name" value="SMALL RIBOSOMAL SUBUNIT BIOGENESIS GTPASE RSGA"/>
    <property type="match status" value="1"/>
</dbReference>
<evidence type="ECO:0000313" key="13">
    <source>
        <dbReference type="EMBL" id="BCK00746.1"/>
    </source>
</evidence>
<dbReference type="GO" id="GO:0005525">
    <property type="term" value="F:GTP binding"/>
    <property type="evidence" value="ECO:0007669"/>
    <property type="project" value="UniProtKB-UniRule"/>
</dbReference>
<protein>
    <recommendedName>
        <fullName evidence="10">Small ribosomal subunit biogenesis GTPase RsgA</fullName>
        <ecNumber evidence="10">3.6.1.-</ecNumber>
    </recommendedName>
</protein>
<dbReference type="Pfam" id="PF03193">
    <property type="entry name" value="RsgA_GTPase"/>
    <property type="match status" value="1"/>
</dbReference>
<comment type="function">
    <text evidence="10">One of several proteins that assist in the late maturation steps of the functional core of the 30S ribosomal subunit. Helps release RbfA from mature subunits. May play a role in the assembly of ribosomal proteins into the subunit. Circularly permuted GTPase that catalyzes slow GTP hydrolysis, GTPase activity is stimulated by the 30S ribosomal subunit.</text>
</comment>
<dbReference type="GO" id="GO:0046872">
    <property type="term" value="F:metal ion binding"/>
    <property type="evidence" value="ECO:0007669"/>
    <property type="project" value="UniProtKB-KW"/>
</dbReference>
<dbReference type="InterPro" id="IPR004881">
    <property type="entry name" value="Ribosome_biogen_GTPase_RsgA"/>
</dbReference>
<keyword evidence="9 10" id="KW-0342">GTP-binding</keyword>
<dbReference type="GO" id="GO:0003924">
    <property type="term" value="F:GTPase activity"/>
    <property type="evidence" value="ECO:0007669"/>
    <property type="project" value="UniProtKB-UniRule"/>
</dbReference>
<feature type="binding site" evidence="10">
    <location>
        <begin position="155"/>
        <end position="158"/>
    </location>
    <ligand>
        <name>GTP</name>
        <dbReference type="ChEBI" id="CHEBI:37565"/>
    </ligand>
</feature>
<keyword evidence="4 10" id="KW-0699">rRNA-binding</keyword>
<evidence type="ECO:0000256" key="4">
    <source>
        <dbReference type="ARBA" id="ARBA00022730"/>
    </source>
</evidence>
<dbReference type="Gene3D" id="1.10.40.50">
    <property type="entry name" value="Probable gtpase engc, domain 3"/>
    <property type="match status" value="1"/>
</dbReference>
<comment type="cofactor">
    <cofactor evidence="10">
        <name>Zn(2+)</name>
        <dbReference type="ChEBI" id="CHEBI:29105"/>
    </cofactor>
    <text evidence="10">Binds 1 zinc ion per subunit.</text>
</comment>
<keyword evidence="2 10" id="KW-0690">Ribosome biogenesis</keyword>
<evidence type="ECO:0000313" key="14">
    <source>
        <dbReference type="Proteomes" id="UP000515703"/>
    </source>
</evidence>
<dbReference type="InterPro" id="IPR030378">
    <property type="entry name" value="G_CP_dom"/>
</dbReference>
<evidence type="ECO:0000256" key="3">
    <source>
        <dbReference type="ARBA" id="ARBA00022723"/>
    </source>
</evidence>
<reference evidence="13 14" key="2">
    <citation type="submission" date="2020-08" db="EMBL/GenBank/DDBJ databases">
        <authorList>
            <person name="Ueki A."/>
            <person name="Tonouchi A."/>
        </authorList>
    </citation>
    <scope>NUCLEOTIDE SEQUENCE [LARGE SCALE GENOMIC DNA]</scope>
    <source>
        <strain evidence="13 14">CTTW</strain>
    </source>
</reference>
<feature type="binding site" evidence="10">
    <location>
        <position position="288"/>
    </location>
    <ligand>
        <name>Zn(2+)</name>
        <dbReference type="ChEBI" id="CHEBI:29105"/>
    </ligand>
</feature>
<feature type="domain" description="EngC GTPase" evidence="11">
    <location>
        <begin position="116"/>
        <end position="263"/>
    </location>
</feature>
<keyword evidence="1 10" id="KW-0963">Cytoplasm</keyword>
<dbReference type="InterPro" id="IPR010914">
    <property type="entry name" value="RsgA_GTPase_dom"/>
</dbReference>
<dbReference type="SUPFAM" id="SSF52540">
    <property type="entry name" value="P-loop containing nucleoside triphosphate hydrolases"/>
    <property type="match status" value="1"/>
</dbReference>
<dbReference type="CDD" id="cd01854">
    <property type="entry name" value="YjeQ_EngC"/>
    <property type="match status" value="1"/>
</dbReference>
<evidence type="ECO:0000256" key="10">
    <source>
        <dbReference type="HAMAP-Rule" id="MF_01820"/>
    </source>
</evidence>
<name>A0A7I8DUI4_9FIRM</name>
<dbReference type="Gene3D" id="3.40.50.300">
    <property type="entry name" value="P-loop containing nucleotide triphosphate hydrolases"/>
    <property type="match status" value="1"/>
</dbReference>
<keyword evidence="5 10" id="KW-0547">Nucleotide-binding</keyword>
<feature type="binding site" evidence="10">
    <location>
        <begin position="207"/>
        <end position="215"/>
    </location>
    <ligand>
        <name>GTP</name>
        <dbReference type="ChEBI" id="CHEBI:37565"/>
    </ligand>
</feature>
<dbReference type="PROSITE" id="PS51721">
    <property type="entry name" value="G_CP"/>
    <property type="match status" value="1"/>
</dbReference>
<feature type="binding site" evidence="10">
    <location>
        <position position="301"/>
    </location>
    <ligand>
        <name>Zn(2+)</name>
        <dbReference type="ChEBI" id="CHEBI:29105"/>
    </ligand>
</feature>
<organism evidence="13 14">
    <name type="scientific">Anaerocolumna chitinilytica</name>
    <dbReference type="NCBI Taxonomy" id="1727145"/>
    <lineage>
        <taxon>Bacteria</taxon>
        <taxon>Bacillati</taxon>
        <taxon>Bacillota</taxon>
        <taxon>Clostridia</taxon>
        <taxon>Lachnospirales</taxon>
        <taxon>Lachnospiraceae</taxon>
        <taxon>Anaerocolumna</taxon>
    </lineage>
</organism>
<evidence type="ECO:0000256" key="8">
    <source>
        <dbReference type="ARBA" id="ARBA00022884"/>
    </source>
</evidence>
<gene>
    <name evidence="13" type="primary">yloQ</name>
    <name evidence="10" type="synonym">rsgA</name>
    <name evidence="13" type="ORF">bsdcttw_37860</name>
</gene>
<keyword evidence="3 10" id="KW-0479">Metal-binding</keyword>